<protein>
    <submittedName>
        <fullName evidence="2">Endonuclease domain-containing protein</fullName>
    </submittedName>
</protein>
<keyword evidence="2" id="KW-0255">Endonuclease</keyword>
<evidence type="ECO:0000259" key="1">
    <source>
        <dbReference type="Pfam" id="PF04480"/>
    </source>
</evidence>
<dbReference type="Proteomes" id="UP000602124">
    <property type="component" value="Unassembled WGS sequence"/>
</dbReference>
<dbReference type="Gene3D" id="3.40.960.10">
    <property type="entry name" value="VSR Endonuclease"/>
    <property type="match status" value="1"/>
</dbReference>
<dbReference type="GO" id="GO:0004519">
    <property type="term" value="F:endonuclease activity"/>
    <property type="evidence" value="ECO:0007669"/>
    <property type="project" value="UniProtKB-KW"/>
</dbReference>
<dbReference type="PANTHER" id="PTHR38590">
    <property type="entry name" value="BLL0828 PROTEIN"/>
    <property type="match status" value="1"/>
</dbReference>
<dbReference type="CDD" id="cd01038">
    <property type="entry name" value="Endonuclease_DUF559"/>
    <property type="match status" value="1"/>
</dbReference>
<reference evidence="2" key="1">
    <citation type="submission" date="2020-12" db="EMBL/GenBank/DDBJ databases">
        <title>Devosia sp. MSA67 isolated from Mo River.</title>
        <authorList>
            <person name="Ma F."/>
            <person name="Zi Z."/>
        </authorList>
    </citation>
    <scope>NUCLEOTIDE SEQUENCE</scope>
    <source>
        <strain evidence="2">MSA67</strain>
    </source>
</reference>
<gene>
    <name evidence="2" type="ORF">JEQ47_18665</name>
</gene>
<dbReference type="InterPro" id="IPR007569">
    <property type="entry name" value="DUF559"/>
</dbReference>
<dbReference type="InterPro" id="IPR047216">
    <property type="entry name" value="Endonuclease_DUF559_bact"/>
</dbReference>
<sequence>MSQLARKLRRNPTPAEIRFWKIIESLRRQYHFRKQVPMGPYVVDFVSHKARVVGEIDGETHFVGTGPLRDQVRDAALAAQGYRVLRFTNEQVMRHADGVFQVLIEALTDNQPPP</sequence>
<keyword evidence="2" id="KW-0378">Hydrolase</keyword>
<keyword evidence="2" id="KW-0540">Nuclease</keyword>
<dbReference type="RefSeq" id="WP_198877953.1">
    <property type="nucleotide sequence ID" value="NZ_JAEKMH010000005.1"/>
</dbReference>
<name>A0A934MLY8_9HYPH</name>
<keyword evidence="3" id="KW-1185">Reference proteome</keyword>
<feature type="domain" description="DUF559" evidence="1">
    <location>
        <begin position="2"/>
        <end position="107"/>
    </location>
</feature>
<dbReference type="EMBL" id="JAEKMH010000005">
    <property type="protein sequence ID" value="MBJ3786753.1"/>
    <property type="molecule type" value="Genomic_DNA"/>
</dbReference>
<dbReference type="Pfam" id="PF04480">
    <property type="entry name" value="DUF559"/>
    <property type="match status" value="1"/>
</dbReference>
<dbReference type="SUPFAM" id="SSF52980">
    <property type="entry name" value="Restriction endonuclease-like"/>
    <property type="match status" value="1"/>
</dbReference>
<evidence type="ECO:0000313" key="2">
    <source>
        <dbReference type="EMBL" id="MBJ3786753.1"/>
    </source>
</evidence>
<dbReference type="PANTHER" id="PTHR38590:SF1">
    <property type="entry name" value="BLL0828 PROTEIN"/>
    <property type="match status" value="1"/>
</dbReference>
<proteinExistence type="predicted"/>
<evidence type="ECO:0000313" key="3">
    <source>
        <dbReference type="Proteomes" id="UP000602124"/>
    </source>
</evidence>
<dbReference type="AlphaFoldDB" id="A0A934MLY8"/>
<organism evidence="2 3">
    <name type="scientific">Devosia sediminis</name>
    <dbReference type="NCBI Taxonomy" id="2798801"/>
    <lineage>
        <taxon>Bacteria</taxon>
        <taxon>Pseudomonadati</taxon>
        <taxon>Pseudomonadota</taxon>
        <taxon>Alphaproteobacteria</taxon>
        <taxon>Hyphomicrobiales</taxon>
        <taxon>Devosiaceae</taxon>
        <taxon>Devosia</taxon>
    </lineage>
</organism>
<accession>A0A934MLY8</accession>
<comment type="caution">
    <text evidence="2">The sequence shown here is derived from an EMBL/GenBank/DDBJ whole genome shotgun (WGS) entry which is preliminary data.</text>
</comment>
<dbReference type="InterPro" id="IPR011335">
    <property type="entry name" value="Restrct_endonuc-II-like"/>
</dbReference>